<proteinExistence type="predicted"/>
<dbReference type="Proteomes" id="UP000243579">
    <property type="component" value="Unassembled WGS sequence"/>
</dbReference>
<reference evidence="1 2" key="1">
    <citation type="journal article" date="2014" name="Genome Biol. Evol.">
        <title>The secreted proteins of Achlya hypogyna and Thraustotheca clavata identify the ancestral oomycete secretome and reveal gene acquisitions by horizontal gene transfer.</title>
        <authorList>
            <person name="Misner I."/>
            <person name="Blouin N."/>
            <person name="Leonard G."/>
            <person name="Richards T.A."/>
            <person name="Lane C.E."/>
        </authorList>
    </citation>
    <scope>NUCLEOTIDE SEQUENCE [LARGE SCALE GENOMIC DNA]</scope>
    <source>
        <strain evidence="1 2">ATCC 48635</strain>
    </source>
</reference>
<comment type="caution">
    <text evidence="1">The sequence shown here is derived from an EMBL/GenBank/DDBJ whole genome shotgun (WGS) entry which is preliminary data.</text>
</comment>
<evidence type="ECO:0000313" key="2">
    <source>
        <dbReference type="Proteomes" id="UP000243579"/>
    </source>
</evidence>
<protein>
    <recommendedName>
        <fullName evidence="3">B box-type domain-containing protein</fullName>
    </recommendedName>
</protein>
<evidence type="ECO:0008006" key="3">
    <source>
        <dbReference type="Google" id="ProtNLM"/>
    </source>
</evidence>
<organism evidence="1 2">
    <name type="scientific">Achlya hypogyna</name>
    <name type="common">Oomycete</name>
    <name type="synonym">Protoachlya hypogyna</name>
    <dbReference type="NCBI Taxonomy" id="1202772"/>
    <lineage>
        <taxon>Eukaryota</taxon>
        <taxon>Sar</taxon>
        <taxon>Stramenopiles</taxon>
        <taxon>Oomycota</taxon>
        <taxon>Saprolegniomycetes</taxon>
        <taxon>Saprolegniales</taxon>
        <taxon>Achlyaceae</taxon>
        <taxon>Achlya</taxon>
    </lineage>
</organism>
<gene>
    <name evidence="1" type="ORF">ACHHYP_04453</name>
</gene>
<dbReference type="OrthoDB" id="164085at2759"/>
<evidence type="ECO:0000313" key="1">
    <source>
        <dbReference type="EMBL" id="OQR91704.1"/>
    </source>
</evidence>
<name>A0A1V9Z0Y8_ACHHY</name>
<keyword evidence="2" id="KW-1185">Reference proteome</keyword>
<accession>A0A1V9Z0Y8</accession>
<sequence length="254" mass="27751">MATAVGHPTTATASKVCGVCEEFIEGCLCLDCDLSFCVRCFDALHRPDAVRSHRKQSLVAPAPAPTPAPMIEASPAGEELALKNFNAINERTVHVEAEINKLREAYSTTPSSGIVALTENIQTLQNSMDPLYAQREEAFANVFARSPTLRARLSELGTSMAGNTPQLWPKAFEKLNAMAGHFDQSAVNIATIQDHLCASPAPQGAQRESLLVALDQTNKYMAKLQADRYAECIKIFMACETLRTKVLRFIPLKQ</sequence>
<dbReference type="AlphaFoldDB" id="A0A1V9Z0Y8"/>
<dbReference type="EMBL" id="JNBR01000508">
    <property type="protein sequence ID" value="OQR91704.1"/>
    <property type="molecule type" value="Genomic_DNA"/>
</dbReference>